<sequence>MKVVGIVLGALVVLAIVIGLYIWGGRGELISRSQGVDAQWSQVQNVYQRRFDLVPNLVAAVDNFMERQQATLTEVIAMRQRVLNVQGEAEQALKSGSPQLLDSLSGALSRQMNSLINVVVEQYPQIKGDQLFSDLQVQLEGTENRIAQERRVYNEVVRDYNVYRQRGVRALIAGSVFGFPYEKEYFAASTEAQTAPSVRDAFNQGQGSGQ</sequence>
<evidence type="ECO:0000256" key="3">
    <source>
        <dbReference type="ARBA" id="ARBA00022692"/>
    </source>
</evidence>
<dbReference type="Pfam" id="PF04011">
    <property type="entry name" value="LemA"/>
    <property type="match status" value="1"/>
</dbReference>
<proteinExistence type="inferred from homology"/>
<dbReference type="SUPFAM" id="SSF140478">
    <property type="entry name" value="LemA-like"/>
    <property type="match status" value="1"/>
</dbReference>
<keyword evidence="4 6" id="KW-1133">Transmembrane helix</keyword>
<dbReference type="InterPro" id="IPR007156">
    <property type="entry name" value="MamQ_LemA"/>
</dbReference>
<protein>
    <submittedName>
        <fullName evidence="7">LemA family protein</fullName>
    </submittedName>
</protein>
<evidence type="ECO:0000256" key="4">
    <source>
        <dbReference type="ARBA" id="ARBA00022989"/>
    </source>
</evidence>
<comment type="similarity">
    <text evidence="2">Belongs to the LemA family.</text>
</comment>
<feature type="transmembrane region" description="Helical" evidence="6">
    <location>
        <begin position="6"/>
        <end position="24"/>
    </location>
</feature>
<keyword evidence="3 6" id="KW-0812">Transmembrane</keyword>
<dbReference type="PANTHER" id="PTHR34478">
    <property type="entry name" value="PROTEIN LEMA"/>
    <property type="match status" value="1"/>
</dbReference>
<evidence type="ECO:0000256" key="1">
    <source>
        <dbReference type="ARBA" id="ARBA00004167"/>
    </source>
</evidence>
<reference evidence="7" key="1">
    <citation type="journal article" date="2016" name="Sci. Rep.">
        <title>Triclosan Resistome from Metagenome Reveals Diverse Enoyl Acyl Carrier Protein Reductases and Selective Enrichment of Triclosan Resistance Genes.</title>
        <authorList>
            <person name="Khan R."/>
            <person name="Kong H.G."/>
            <person name="Jung Y.H."/>
            <person name="Choi J."/>
            <person name="Baek K.Y."/>
            <person name="Hwang E.C."/>
            <person name="Lee S.W."/>
        </authorList>
    </citation>
    <scope>NUCLEOTIDE SEQUENCE</scope>
</reference>
<dbReference type="Gene3D" id="1.20.1440.20">
    <property type="entry name" value="LemA-like domain"/>
    <property type="match status" value="1"/>
</dbReference>
<organism evidence="7">
    <name type="scientific">uncultured bacterium pAW1</name>
    <dbReference type="NCBI Taxonomy" id="1781155"/>
    <lineage>
        <taxon>Bacteria</taxon>
        <taxon>environmental samples</taxon>
    </lineage>
</organism>
<dbReference type="EMBL" id="KT982360">
    <property type="protein sequence ID" value="AOR51115.1"/>
    <property type="molecule type" value="Genomic_DNA"/>
</dbReference>
<evidence type="ECO:0000256" key="6">
    <source>
        <dbReference type="SAM" id="Phobius"/>
    </source>
</evidence>
<dbReference type="InterPro" id="IPR023353">
    <property type="entry name" value="LemA-like_dom_sf"/>
</dbReference>
<name>A0A1C9U4Q6_9BACT</name>
<dbReference type="AlphaFoldDB" id="A0A1C9U4Q6"/>
<accession>A0A1C9U4Q6</accession>
<evidence type="ECO:0000256" key="5">
    <source>
        <dbReference type="ARBA" id="ARBA00023136"/>
    </source>
</evidence>
<evidence type="ECO:0000313" key="7">
    <source>
        <dbReference type="EMBL" id="AOR51115.1"/>
    </source>
</evidence>
<dbReference type="PANTHER" id="PTHR34478:SF2">
    <property type="entry name" value="MEMBRANE PROTEIN"/>
    <property type="match status" value="1"/>
</dbReference>
<comment type="subcellular location">
    <subcellularLocation>
        <location evidence="1">Membrane</location>
        <topology evidence="1">Single-pass membrane protein</topology>
    </subcellularLocation>
</comment>
<keyword evidence="5 6" id="KW-0472">Membrane</keyword>
<evidence type="ECO:0000256" key="2">
    <source>
        <dbReference type="ARBA" id="ARBA00008854"/>
    </source>
</evidence>
<dbReference type="GO" id="GO:0016020">
    <property type="term" value="C:membrane"/>
    <property type="evidence" value="ECO:0007669"/>
    <property type="project" value="UniProtKB-SubCell"/>
</dbReference>